<accession>A0A2U8FJE8</accession>
<dbReference type="KEGG" id="apor:DDU33_06220"/>
<gene>
    <name evidence="1" type="ORF">DDU33_06220</name>
</gene>
<protein>
    <recommendedName>
        <fullName evidence="3">Competence protein ComA</fullName>
    </recommendedName>
</protein>
<organism evidence="1 2">
    <name type="scientific">Actinobacillus porcitonsillarum</name>
    <dbReference type="NCBI Taxonomy" id="189834"/>
    <lineage>
        <taxon>Bacteria</taxon>
        <taxon>Pseudomonadati</taxon>
        <taxon>Pseudomonadota</taxon>
        <taxon>Gammaproteobacteria</taxon>
        <taxon>Pasteurellales</taxon>
        <taxon>Pasteurellaceae</taxon>
        <taxon>Actinobacillus</taxon>
    </lineage>
</organism>
<evidence type="ECO:0000313" key="1">
    <source>
        <dbReference type="EMBL" id="AWI51098.1"/>
    </source>
</evidence>
<keyword evidence="2" id="KW-1185">Reference proteome</keyword>
<dbReference type="EMBL" id="CP029206">
    <property type="protein sequence ID" value="AWI51098.1"/>
    <property type="molecule type" value="Genomic_DNA"/>
</dbReference>
<dbReference type="RefSeq" id="WP_108923806.1">
    <property type="nucleotide sequence ID" value="NZ_CP029206.1"/>
</dbReference>
<reference evidence="2" key="1">
    <citation type="submission" date="2018-05" db="EMBL/GenBank/DDBJ databases">
        <title>Complete genome sequence of Actinobacillus porcitonsillarum reference strain 9953L55 (CCUG 46996).</title>
        <authorList>
            <person name="Dona V."/>
            <person name="Perreten V."/>
        </authorList>
    </citation>
    <scope>NUCLEOTIDE SEQUENCE [LARGE SCALE GENOMIC DNA]</scope>
    <source>
        <strain evidence="2">9953L55</strain>
    </source>
</reference>
<dbReference type="AlphaFoldDB" id="A0A2U8FJE8"/>
<evidence type="ECO:0008006" key="3">
    <source>
        <dbReference type="Google" id="ProtNLM"/>
    </source>
</evidence>
<sequence>MSFFTLLLNKKSSISLKVGIAENNEYCCLVHFQHGQEHVIWQKKPIDLTTFIKQQFQPHTLSHLIRPIPYQYIWRKYYVTANTHSQTTQHKQVLQMIKQELPIPLEEMYFDFTTTEIPNQSVKRVSIYALRKAFADPLIINKQTILDCELHCWQRGIHALLNSEQQNQKMFNYVYQNKAFTFKENELIFCPEMPEDAISLESLCLPSEIIHPEIYVLALGAALWHS</sequence>
<dbReference type="Proteomes" id="UP000244920">
    <property type="component" value="Chromosome"/>
</dbReference>
<proteinExistence type="predicted"/>
<evidence type="ECO:0000313" key="2">
    <source>
        <dbReference type="Proteomes" id="UP000244920"/>
    </source>
</evidence>
<name>A0A2U8FJE8_9PAST</name>